<sequence length="2139" mass="234657">MIRYQIRNEYGLADPEMYAAPGDGEEDDPEALLEGVAMAGLVGVLRQLGDLAEFAAEIFHDLHEEVMATASRGHGLMLRLQQLEAEFPAVEKAIISQTEHSNYPHDDGIEWRANLQLNQNVITQGDMPRFIMDSYEECRGPPQLFTLDKFDVAGAGASLKRYSDPSFFKTEHASNMIETDVLIEKKPRRIKKKAMRWRKGATLESLLTANSEPHITPKDRTSRKVPPRTTKLKSRQPRSPYHKTASRIWREHLQEVISSQQKIISRYSARHYNVKLRSTDSSETASPFGEMDNFGDPVQSSGKLDLTKVVPVNESDAVETKSEPTDGSAYLELGDKRILGKQHEPLQQDGIVHGSEKLQDCPNLDVGESNNRSHLTCEEKPLLAGVPADQKDIDGRRPDDIVSDQDNFIDACNDMDSEDEEDPGMQTECDPSASVELVELNRHNKEGENALYAEPPEVGPAIDSSPGLDNSSSGGELTCMDLPLSSDSAPTVSATNGPNSGSQSGRQLNGVDWPKDEEPSNDVDLMDVSSSSSVVSENGDAQNNDGLVSCLQHKEEAFHSMSDDHAAAIHNSDKQSPDTSSNLDDMVIGCNNYTDKVRHPVEHVQDVVLDGISMVLSKPNDVSEDKDKISSGIADDLSLHPTKPNQEEMQELKKELEEGRSLESGSSPNKLASLPDKDHVMWMNDVEVDNVTIRKEIVADTAPTGLDTDGIHEYQDGIAQKHSSIHNNVLYESNDDDIAEDMPSLLDDSLSTTFNKHVAEDHQIVVLEQRTCPTSLNTCKDDSVQACAMARDFTDAQKLPGVISGVLASQEETESHVGETLAPTSCAFSDDTEALEIGVPRAPSTTFLPSTSSSFVEQRELTETEEIPEVGEFAVAEESTTSGFADDVVPPKEFIDANIHPEKAEVLATSSTEEATKPDLQLQSPSREDLETMEAIHRNLGAVDESREDISKKSMLQTDNIPPLIVETTSEKYSDRDDGTQFLVESDYQEELLEEASHNAEDLSLCDLNKDGAVTLKSNTVGKQPVDADQDLVWGMHAQDSSSTNPFLDPAYLMSHTQIDPSSSMNCQPCFPEEEDFLSELLIQHDNMGITADALWEPATPPDEAPLPSEIMTEDDFRSFCHEYHEIDFSSVTDCSHSEPASDSNKNPNAFLVRESDFPCYNSALPVKLDQEACVHSKFCSECVECSCAVDRQGTTSVTVSGKDLKDKAPGVDSHLKYPEFSYDNRSPELNTLSVPVDLQQELHGLSGVDSRSSSPLLHKEKTSEECCFPLSNDIVEVKQELEIRAGLVPHSSINEKQDGLDVAVPVEPEVHACALDEYDNQDVPHCSTSEKNEALPLCKPVLVQGAEVCAFGGFEVDPPIIPSPSVDDTKDNLEVRMNMILQSFHHSLRTSFQAEQKSECCTSGEHDSQIVPFPLHDEKIDELDGPPLSNGDELDRESKVCVPQGHDAQIAPCSTDEDLHELDRPPLSSSALVDLKSKDHVSDDRDSEVTPCLVIKDKIDESVDAQPNLLPGELEQETHAPPELDFRVAPQAVKESDCSTEFDSQSAPCSSNIPVLADTTVLTCISAMPSSEETYQLSPGLPPTVQFQNDSYKVPQAPPTDSYKDPQAPPPLPPLQWRLGKPQLGLLSGKGCMTEPARVIDPVQISSQEMDIRLGLLDPTDRSIEPVPSQEIKEDKCESSLIDHNDQNVDFGRSSTRVAVTDVARTEHRPSLETSEDIKQQGHISSSATGLEEHLDAGVTSTTADEEHLDDSGMTDGTALYSSDPLFPLPAYELQDPQPATRENSEHPSQTHGAASGDDKSMDAVGSMESTTTKGHVSENRCYQQPQHGESSSETSDHEEHITNASEDGVQHQSGTSEAPSDTAKHSAPGTLLKGNGQESQLLQEHNVGSSEDDQPGGPLLSLEPMAPQDYPHDQCNLEMENRNQASNPGLLLEWPGDKSELVTVLDEGCYAHAEQPPVMGWTVGPQMLHPKYGILVEESPFEPNIADNHLIRKPVSIKNIPRNPLVDAVAAHDRSSMRKVSELAPSTDKLKPDERNMLLEQIRNKTFSLKPVAPATPTAMRSPARTSTRNLKVAAIIEKANAIRQWEVTMKTQIVGVIHNAHLLPSWYQFLKNIGDRLMASSIPHIIVDIDFTFHTA</sequence>
<dbReference type="Gene3D" id="6.10.280.150">
    <property type="match status" value="1"/>
</dbReference>
<feature type="compositionally biased region" description="Polar residues" evidence="2">
    <location>
        <begin position="1878"/>
        <end position="1891"/>
    </location>
</feature>
<dbReference type="GO" id="GO:0071933">
    <property type="term" value="F:Arp2/3 complex binding"/>
    <property type="evidence" value="ECO:0007669"/>
    <property type="project" value="TreeGrafter"/>
</dbReference>
<dbReference type="PANTHER" id="PTHR12902">
    <property type="entry name" value="WASP-1"/>
    <property type="match status" value="1"/>
</dbReference>
<comment type="caution">
    <text evidence="4">The sequence shown here is derived from an EMBL/GenBank/DDBJ whole genome shotgun (WGS) entry which is preliminary data.</text>
</comment>
<proteinExistence type="inferred from homology"/>
<dbReference type="GO" id="GO:0005856">
    <property type="term" value="C:cytoskeleton"/>
    <property type="evidence" value="ECO:0007669"/>
    <property type="project" value="UniProtKB-SubCell"/>
</dbReference>
<dbReference type="GO" id="GO:0034237">
    <property type="term" value="F:protein kinase A regulatory subunit binding"/>
    <property type="evidence" value="ECO:0007669"/>
    <property type="project" value="TreeGrafter"/>
</dbReference>
<protein>
    <recommendedName>
        <fullName evidence="3">WH2 domain-containing protein</fullName>
    </recommendedName>
</protein>
<name>A0A811MJW2_9POAL</name>
<evidence type="ECO:0000256" key="2">
    <source>
        <dbReference type="SAM" id="MobiDB-lite"/>
    </source>
</evidence>
<gene>
    <name evidence="4" type="ORF">NCGR_LOCUS4878</name>
</gene>
<feature type="region of interest" description="Disordered" evidence="2">
    <location>
        <begin position="1703"/>
        <end position="1913"/>
    </location>
</feature>
<feature type="compositionally biased region" description="Basic residues" evidence="2">
    <location>
        <begin position="223"/>
        <end position="243"/>
    </location>
</feature>
<feature type="domain" description="WH2" evidence="3">
    <location>
        <begin position="2036"/>
        <end position="2054"/>
    </location>
</feature>
<evidence type="ECO:0000313" key="4">
    <source>
        <dbReference type="EMBL" id="CAD6207299.1"/>
    </source>
</evidence>
<feature type="region of interest" description="Disordered" evidence="2">
    <location>
        <begin position="621"/>
        <end position="674"/>
    </location>
</feature>
<feature type="region of interest" description="Disordered" evidence="2">
    <location>
        <begin position="212"/>
        <end position="243"/>
    </location>
</feature>
<dbReference type="PROSITE" id="PS51082">
    <property type="entry name" value="WH2"/>
    <property type="match status" value="1"/>
</dbReference>
<reference evidence="4" key="1">
    <citation type="submission" date="2020-10" db="EMBL/GenBank/DDBJ databases">
        <authorList>
            <person name="Han B."/>
            <person name="Lu T."/>
            <person name="Zhao Q."/>
            <person name="Huang X."/>
            <person name="Zhao Y."/>
        </authorList>
    </citation>
    <scope>NUCLEOTIDE SEQUENCE</scope>
</reference>
<comment type="similarity">
    <text evidence="1">Belongs to the SCAR/WAVE family.</text>
</comment>
<dbReference type="InterPro" id="IPR028288">
    <property type="entry name" value="SCAR/WAVE_fam"/>
</dbReference>
<accession>A0A811MJW2</accession>
<feature type="region of interest" description="Disordered" evidence="2">
    <location>
        <begin position="1575"/>
        <end position="1610"/>
    </location>
</feature>
<dbReference type="PANTHER" id="PTHR12902:SF1">
    <property type="entry name" value="WISKOTT-ALDRICH SYNDROME PROTEIN FAMILY MEMBER"/>
    <property type="match status" value="1"/>
</dbReference>
<dbReference type="Gene3D" id="1.20.5.340">
    <property type="match status" value="1"/>
</dbReference>
<dbReference type="InterPro" id="IPR003124">
    <property type="entry name" value="WH2_dom"/>
</dbReference>
<evidence type="ECO:0000259" key="3">
    <source>
        <dbReference type="PROSITE" id="PS51082"/>
    </source>
</evidence>
<dbReference type="Proteomes" id="UP000604825">
    <property type="component" value="Unassembled WGS sequence"/>
</dbReference>
<evidence type="ECO:0000313" key="5">
    <source>
        <dbReference type="Proteomes" id="UP000604825"/>
    </source>
</evidence>
<feature type="compositionally biased region" description="Basic and acidic residues" evidence="2">
    <location>
        <begin position="650"/>
        <end position="661"/>
    </location>
</feature>
<feature type="compositionally biased region" description="Polar residues" evidence="2">
    <location>
        <begin position="485"/>
        <end position="507"/>
    </location>
</feature>
<dbReference type="OrthoDB" id="1929108at2759"/>
<organism evidence="4 5">
    <name type="scientific">Miscanthus lutarioriparius</name>
    <dbReference type="NCBI Taxonomy" id="422564"/>
    <lineage>
        <taxon>Eukaryota</taxon>
        <taxon>Viridiplantae</taxon>
        <taxon>Streptophyta</taxon>
        <taxon>Embryophyta</taxon>
        <taxon>Tracheophyta</taxon>
        <taxon>Spermatophyta</taxon>
        <taxon>Magnoliopsida</taxon>
        <taxon>Liliopsida</taxon>
        <taxon>Poales</taxon>
        <taxon>Poaceae</taxon>
        <taxon>PACMAD clade</taxon>
        <taxon>Panicoideae</taxon>
        <taxon>Andropogonodae</taxon>
        <taxon>Andropogoneae</taxon>
        <taxon>Saccharinae</taxon>
        <taxon>Miscanthus</taxon>
    </lineage>
</organism>
<keyword evidence="5" id="KW-1185">Reference proteome</keyword>
<feature type="region of interest" description="Disordered" evidence="2">
    <location>
        <begin position="447"/>
        <end position="525"/>
    </location>
</feature>
<dbReference type="GO" id="GO:0003779">
    <property type="term" value="F:actin binding"/>
    <property type="evidence" value="ECO:0007669"/>
    <property type="project" value="UniProtKB-KW"/>
</dbReference>
<feature type="compositionally biased region" description="Polar residues" evidence="2">
    <location>
        <begin position="1809"/>
        <end position="1828"/>
    </location>
</feature>
<feature type="compositionally biased region" description="Basic and acidic residues" evidence="2">
    <location>
        <begin position="1705"/>
        <end position="1721"/>
    </location>
</feature>
<dbReference type="GO" id="GO:2000601">
    <property type="term" value="P:positive regulation of Arp2/3 complex-mediated actin nucleation"/>
    <property type="evidence" value="ECO:0007669"/>
    <property type="project" value="TreeGrafter"/>
</dbReference>
<dbReference type="GO" id="GO:0030036">
    <property type="term" value="P:actin cytoskeleton organization"/>
    <property type="evidence" value="ECO:0007669"/>
    <property type="project" value="InterPro"/>
</dbReference>
<dbReference type="EMBL" id="CAJGYO010000001">
    <property type="protein sequence ID" value="CAD6207299.1"/>
    <property type="molecule type" value="Genomic_DNA"/>
</dbReference>
<evidence type="ECO:0000256" key="1">
    <source>
        <dbReference type="ARBA" id="ARBA00006993"/>
    </source>
</evidence>
<feature type="compositionally biased region" description="Polar residues" evidence="2">
    <location>
        <begin position="1844"/>
        <end position="1861"/>
    </location>
</feature>